<keyword evidence="5" id="KW-0460">Magnesium</keyword>
<dbReference type="InterPro" id="IPR029044">
    <property type="entry name" value="Nucleotide-diphossugar_trans"/>
</dbReference>
<feature type="domain" description="MobA-like NTP transferase" evidence="8">
    <location>
        <begin position="2"/>
        <end position="131"/>
    </location>
</feature>
<keyword evidence="3" id="KW-0479">Metal-binding</keyword>
<evidence type="ECO:0000256" key="5">
    <source>
        <dbReference type="ARBA" id="ARBA00022842"/>
    </source>
</evidence>
<evidence type="ECO:0000313" key="9">
    <source>
        <dbReference type="EMBL" id="GAF91482.1"/>
    </source>
</evidence>
<dbReference type="InterPro" id="IPR013482">
    <property type="entry name" value="Molybde_CF_guanTrfase"/>
</dbReference>
<dbReference type="CDD" id="cd02503">
    <property type="entry name" value="MobA"/>
    <property type="match status" value="1"/>
</dbReference>
<dbReference type="Gene3D" id="3.90.550.10">
    <property type="entry name" value="Spore Coat Polysaccharide Biosynthesis Protein SpsA, Chain A"/>
    <property type="match status" value="1"/>
</dbReference>
<keyword evidence="6" id="KW-0342">GTP-binding</keyword>
<gene>
    <name evidence="9" type="ORF">S01H1_29604</name>
</gene>
<evidence type="ECO:0000259" key="8">
    <source>
        <dbReference type="Pfam" id="PF12804"/>
    </source>
</evidence>
<accession>X0TTJ9</accession>
<evidence type="ECO:0000256" key="3">
    <source>
        <dbReference type="ARBA" id="ARBA00022723"/>
    </source>
</evidence>
<dbReference type="PANTHER" id="PTHR19136:SF81">
    <property type="entry name" value="MOLYBDENUM COFACTOR GUANYLYLTRANSFERASE"/>
    <property type="match status" value="1"/>
</dbReference>
<evidence type="ECO:0000256" key="6">
    <source>
        <dbReference type="ARBA" id="ARBA00023134"/>
    </source>
</evidence>
<dbReference type="SUPFAM" id="SSF53448">
    <property type="entry name" value="Nucleotide-diphospho-sugar transferases"/>
    <property type="match status" value="1"/>
</dbReference>
<keyword evidence="7" id="KW-0501">Molybdenum cofactor biosynthesis</keyword>
<dbReference type="GO" id="GO:0005525">
    <property type="term" value="F:GTP binding"/>
    <property type="evidence" value="ECO:0007669"/>
    <property type="project" value="UniProtKB-KW"/>
</dbReference>
<reference evidence="9" key="1">
    <citation type="journal article" date="2014" name="Front. Microbiol.">
        <title>High frequency of phylogenetically diverse reductive dehalogenase-homologous genes in deep subseafloor sedimentary metagenomes.</title>
        <authorList>
            <person name="Kawai M."/>
            <person name="Futagami T."/>
            <person name="Toyoda A."/>
            <person name="Takaki Y."/>
            <person name="Nishi S."/>
            <person name="Hori S."/>
            <person name="Arai W."/>
            <person name="Tsubouchi T."/>
            <person name="Morono Y."/>
            <person name="Uchiyama I."/>
            <person name="Ito T."/>
            <person name="Fujiyama A."/>
            <person name="Inagaki F."/>
            <person name="Takami H."/>
        </authorList>
    </citation>
    <scope>NUCLEOTIDE SEQUENCE</scope>
    <source>
        <strain evidence="9">Expedition CK06-06</strain>
    </source>
</reference>
<dbReference type="GO" id="GO:0006777">
    <property type="term" value="P:Mo-molybdopterin cofactor biosynthetic process"/>
    <property type="evidence" value="ECO:0007669"/>
    <property type="project" value="UniProtKB-KW"/>
</dbReference>
<keyword evidence="4" id="KW-0547">Nucleotide-binding</keyword>
<evidence type="ECO:0000256" key="2">
    <source>
        <dbReference type="ARBA" id="ARBA00022679"/>
    </source>
</evidence>
<evidence type="ECO:0000256" key="4">
    <source>
        <dbReference type="ARBA" id="ARBA00022741"/>
    </source>
</evidence>
<name>X0TTJ9_9ZZZZ</name>
<dbReference type="EMBL" id="BARS01018169">
    <property type="protein sequence ID" value="GAF91482.1"/>
    <property type="molecule type" value="Genomic_DNA"/>
</dbReference>
<comment type="caution">
    <text evidence="9">The sequence shown here is derived from an EMBL/GenBank/DDBJ whole genome shotgun (WGS) entry which is preliminary data.</text>
</comment>
<proteinExistence type="predicted"/>
<dbReference type="GO" id="GO:0016779">
    <property type="term" value="F:nucleotidyltransferase activity"/>
    <property type="evidence" value="ECO:0007669"/>
    <property type="project" value="TreeGrafter"/>
</dbReference>
<protein>
    <recommendedName>
        <fullName evidence="8">MobA-like NTP transferase domain-containing protein</fullName>
    </recommendedName>
</protein>
<evidence type="ECO:0000256" key="1">
    <source>
        <dbReference type="ARBA" id="ARBA00022490"/>
    </source>
</evidence>
<dbReference type="AlphaFoldDB" id="X0TTJ9"/>
<evidence type="ECO:0000256" key="7">
    <source>
        <dbReference type="ARBA" id="ARBA00023150"/>
    </source>
</evidence>
<dbReference type="GO" id="GO:0046872">
    <property type="term" value="F:metal ion binding"/>
    <property type="evidence" value="ECO:0007669"/>
    <property type="project" value="UniProtKB-KW"/>
</dbReference>
<dbReference type="Pfam" id="PF12804">
    <property type="entry name" value="NTP_transf_3"/>
    <property type="match status" value="1"/>
</dbReference>
<organism evidence="9">
    <name type="scientific">marine sediment metagenome</name>
    <dbReference type="NCBI Taxonomy" id="412755"/>
    <lineage>
        <taxon>unclassified sequences</taxon>
        <taxon>metagenomes</taxon>
        <taxon>ecological metagenomes</taxon>
    </lineage>
</organism>
<dbReference type="PANTHER" id="PTHR19136">
    <property type="entry name" value="MOLYBDENUM COFACTOR GUANYLYLTRANSFERASE"/>
    <property type="match status" value="1"/>
</dbReference>
<keyword evidence="2" id="KW-0808">Transferase</keyword>
<dbReference type="InterPro" id="IPR025877">
    <property type="entry name" value="MobA-like_NTP_Trfase"/>
</dbReference>
<keyword evidence="1" id="KW-0963">Cytoplasm</keyword>
<sequence length="185" mass="19614">MPCGDELLLQRVVRLVGDVVTPVVVAARRGQALPPLSAEVEVVYDRVKDAGPLAGIVAGLEALEDRCAAAFVCSCDNLLLRPEFIQGLIQRLGDAPGVVPRHGGRVHPLAAVYRVTTLPLAREMLADGERRATDFAERCGATAMSSSELVDVDPDLDSLKNVNAPETYARAIRAIEGGGMSKDDG</sequence>